<dbReference type="HOGENOM" id="CLU_203574_0_0_1"/>
<dbReference type="AlphaFoldDB" id="E3RSY1"/>
<proteinExistence type="predicted"/>
<reference evidence="1 2" key="1">
    <citation type="journal article" date="2010" name="Genome Biol.">
        <title>A first genome assembly of the barley fungal pathogen Pyrenophora teres f. teres.</title>
        <authorList>
            <person name="Ellwood S.R."/>
            <person name="Liu Z."/>
            <person name="Syme R.A."/>
            <person name="Lai Z."/>
            <person name="Hane J.K."/>
            <person name="Keiper F."/>
            <person name="Moffat C.S."/>
            <person name="Oliver R.P."/>
            <person name="Friesen T.L."/>
        </authorList>
    </citation>
    <scope>NUCLEOTIDE SEQUENCE [LARGE SCALE GENOMIC DNA]</scope>
    <source>
        <strain evidence="1 2">0-1</strain>
    </source>
</reference>
<evidence type="ECO:0000313" key="2">
    <source>
        <dbReference type="Proteomes" id="UP000001067"/>
    </source>
</evidence>
<protein>
    <submittedName>
        <fullName evidence="1">Uncharacterized protein</fullName>
    </submittedName>
</protein>
<organism evidence="2">
    <name type="scientific">Pyrenophora teres f. teres (strain 0-1)</name>
    <name type="common">Barley net blotch fungus</name>
    <name type="synonym">Drechslera teres f. teres</name>
    <dbReference type="NCBI Taxonomy" id="861557"/>
    <lineage>
        <taxon>Eukaryota</taxon>
        <taxon>Fungi</taxon>
        <taxon>Dikarya</taxon>
        <taxon>Ascomycota</taxon>
        <taxon>Pezizomycotina</taxon>
        <taxon>Dothideomycetes</taxon>
        <taxon>Pleosporomycetidae</taxon>
        <taxon>Pleosporales</taxon>
        <taxon>Pleosporineae</taxon>
        <taxon>Pleosporaceae</taxon>
        <taxon>Pyrenophora</taxon>
    </lineage>
</organism>
<gene>
    <name evidence="1" type="ORF">PTT_12072</name>
</gene>
<keyword evidence="2" id="KW-1185">Reference proteome</keyword>
<dbReference type="Proteomes" id="UP000001067">
    <property type="component" value="Unassembled WGS sequence"/>
</dbReference>
<sequence>VLASIVLDTLSYRDTEAFKKLKKSFIDTIIKARRLRKVASVKFKDKKRKLIGLKLKDRARGKKTSSDSLA</sequence>
<dbReference type="KEGG" id="pte:PTT_12072"/>
<evidence type="ECO:0000313" key="1">
    <source>
        <dbReference type="EMBL" id="EFQ91168.1"/>
    </source>
</evidence>
<dbReference type="EMBL" id="GL534910">
    <property type="protein sequence ID" value="EFQ91168.1"/>
    <property type="molecule type" value="Genomic_DNA"/>
</dbReference>
<feature type="non-terminal residue" evidence="1">
    <location>
        <position position="1"/>
    </location>
</feature>
<name>E3RSY1_PYRTT</name>
<accession>E3RSY1</accession>